<dbReference type="InterPro" id="IPR050541">
    <property type="entry name" value="LRR_TM_domain-containing"/>
</dbReference>
<sequence>MLYSYTAAEAAAAAAAAQGMVKDMFSSLLLLWPLSYGLALTHAAPQEQSWNNHNLHSVPRDLDARVRRLDLSNNFIRQLRTLVLPSLEQLDLSANQLDFISEGAFEELARLERLNLSRNAMNTNVGSNSKALRSISGLRSLDLSANGLTDEAVELYLRNKSSLDWLKMTGNALTRLSRSMFRESKGLRIITIDDNLISFIEEGTFEPLSQLKKLNLARNTLVRVCNFKLHQVKYLNLSRNSLESFVTREDEQMYELEILDLSFNNLLYFPVVPKMNRLRYLHLQNNMVGTLDSEASMVSEANYLYSHIMNENTVRKNILHSNWRLMPLVFLDLSYNHFRQFPAETLSLLSSLQVLNFSHNCLQNITWNIRPFHSHPENPRQLYFPSLKHLDLQSNGLTHLSPPFLKALTQIETLNLKDNTVQLCTSMDHLRGFPSVGPQDSNTSCFAFGKLETLKHLNLEGNNIKTLHPNTFQKSSLVSLNLARNTHMVMHEGALEAVRTTLQSLIVSGNNMSSSDLTLPCMPALTQLKMSGNHLDVLPSSLGCSPLTQLDIRNNALHTLNHSLIKALSVHLKHMYISRNHFNCCDSKWLILLNDSQLADIGDAECFTSTRNLTLTEYLKTPMSHCTKVQDVHIGQTFIIALFVFVIIAAFTVFCKKLCCTDTTFVVR</sequence>
<keyword evidence="1" id="KW-0433">Leucine-rich repeat</keyword>
<dbReference type="InParanoid" id="A0A6P7NTF2"/>
<dbReference type="Pfam" id="PF00560">
    <property type="entry name" value="LRR_1"/>
    <property type="match status" value="1"/>
</dbReference>
<dbReference type="RefSeq" id="XP_029020814.3">
    <property type="nucleotide sequence ID" value="XM_029164981.3"/>
</dbReference>
<dbReference type="InterPro" id="IPR003591">
    <property type="entry name" value="Leu-rich_rpt_typical-subtyp"/>
</dbReference>
<dbReference type="SMART" id="SM00369">
    <property type="entry name" value="LRR_TYP"/>
    <property type="match status" value="10"/>
</dbReference>
<organism evidence="5 6">
    <name type="scientific">Betta splendens</name>
    <name type="common">Siamese fighting fish</name>
    <dbReference type="NCBI Taxonomy" id="158456"/>
    <lineage>
        <taxon>Eukaryota</taxon>
        <taxon>Metazoa</taxon>
        <taxon>Chordata</taxon>
        <taxon>Craniata</taxon>
        <taxon>Vertebrata</taxon>
        <taxon>Euteleostomi</taxon>
        <taxon>Actinopterygii</taxon>
        <taxon>Neopterygii</taxon>
        <taxon>Teleostei</taxon>
        <taxon>Neoteleostei</taxon>
        <taxon>Acanthomorphata</taxon>
        <taxon>Anabantaria</taxon>
        <taxon>Anabantiformes</taxon>
        <taxon>Anabantoidei</taxon>
        <taxon>Osphronemidae</taxon>
        <taxon>Betta</taxon>
    </lineage>
</organism>
<dbReference type="SUPFAM" id="SSF52058">
    <property type="entry name" value="L domain-like"/>
    <property type="match status" value="2"/>
</dbReference>
<dbReference type="Proteomes" id="UP000515150">
    <property type="component" value="Chromosome 10"/>
</dbReference>
<dbReference type="InterPro" id="IPR032675">
    <property type="entry name" value="LRR_dom_sf"/>
</dbReference>
<name>A0A6P7NTF2_BETSP</name>
<feature type="transmembrane region" description="Helical" evidence="3">
    <location>
        <begin position="634"/>
        <end position="655"/>
    </location>
</feature>
<accession>A0A6P7NTF2</accession>
<dbReference type="Pfam" id="PF13855">
    <property type="entry name" value="LRR_8"/>
    <property type="match status" value="3"/>
</dbReference>
<dbReference type="OrthoDB" id="8195690at2759"/>
<keyword evidence="4" id="KW-0732">Signal</keyword>
<dbReference type="AlphaFoldDB" id="A0A6P7NTF2"/>
<keyword evidence="5" id="KW-1185">Reference proteome</keyword>
<dbReference type="GeneID" id="114864257"/>
<dbReference type="Gene3D" id="3.80.10.10">
    <property type="entry name" value="Ribonuclease Inhibitor"/>
    <property type="match status" value="5"/>
</dbReference>
<gene>
    <name evidence="6" type="primary">LOC114864257</name>
</gene>
<dbReference type="InterPro" id="IPR001611">
    <property type="entry name" value="Leu-rich_rpt"/>
</dbReference>
<evidence type="ECO:0000256" key="3">
    <source>
        <dbReference type="SAM" id="Phobius"/>
    </source>
</evidence>
<keyword evidence="3" id="KW-0472">Membrane</keyword>
<dbReference type="GO" id="GO:0005886">
    <property type="term" value="C:plasma membrane"/>
    <property type="evidence" value="ECO:0007669"/>
    <property type="project" value="TreeGrafter"/>
</dbReference>
<dbReference type="PANTHER" id="PTHR24369:SF213">
    <property type="entry name" value="INSULIN LIKE GROWTH FACTOR BINDING PROTEIN ACID LABILE SUBUNIT"/>
    <property type="match status" value="1"/>
</dbReference>
<dbReference type="PROSITE" id="PS51450">
    <property type="entry name" value="LRR"/>
    <property type="match status" value="3"/>
</dbReference>
<feature type="signal peptide" evidence="4">
    <location>
        <begin position="1"/>
        <end position="39"/>
    </location>
</feature>
<dbReference type="KEGG" id="bspl:114864257"/>
<evidence type="ECO:0000256" key="2">
    <source>
        <dbReference type="ARBA" id="ARBA00022737"/>
    </source>
</evidence>
<dbReference type="PANTHER" id="PTHR24369">
    <property type="entry name" value="ANTIGEN BSP, PUTATIVE-RELATED"/>
    <property type="match status" value="1"/>
</dbReference>
<keyword evidence="3" id="KW-1133">Transmembrane helix</keyword>
<keyword evidence="3" id="KW-0812">Transmembrane</keyword>
<feature type="chain" id="PRO_5040735223" evidence="4">
    <location>
        <begin position="40"/>
        <end position="668"/>
    </location>
</feature>
<evidence type="ECO:0000313" key="5">
    <source>
        <dbReference type="Proteomes" id="UP000515150"/>
    </source>
</evidence>
<evidence type="ECO:0000256" key="1">
    <source>
        <dbReference type="ARBA" id="ARBA00022614"/>
    </source>
</evidence>
<dbReference type="Pfam" id="PF13516">
    <property type="entry name" value="LRR_6"/>
    <property type="match status" value="1"/>
</dbReference>
<keyword evidence="2" id="KW-0677">Repeat</keyword>
<evidence type="ECO:0000313" key="6">
    <source>
        <dbReference type="RefSeq" id="XP_029020814.3"/>
    </source>
</evidence>
<proteinExistence type="predicted"/>
<protein>
    <submittedName>
        <fullName evidence="6">Transforming growth factor beta activator LRRC32-like</fullName>
    </submittedName>
</protein>
<reference evidence="6" key="1">
    <citation type="submission" date="2025-08" db="UniProtKB">
        <authorList>
            <consortium name="RefSeq"/>
        </authorList>
    </citation>
    <scope>IDENTIFICATION</scope>
</reference>
<evidence type="ECO:0000256" key="4">
    <source>
        <dbReference type="SAM" id="SignalP"/>
    </source>
</evidence>